<evidence type="ECO:0000256" key="2">
    <source>
        <dbReference type="SAM" id="SignalP"/>
    </source>
</evidence>
<dbReference type="Proteomes" id="UP001501480">
    <property type="component" value="Unassembled WGS sequence"/>
</dbReference>
<organism evidence="3 4">
    <name type="scientific">Aeromicrobium halocynthiae</name>
    <dbReference type="NCBI Taxonomy" id="560557"/>
    <lineage>
        <taxon>Bacteria</taxon>
        <taxon>Bacillati</taxon>
        <taxon>Actinomycetota</taxon>
        <taxon>Actinomycetes</taxon>
        <taxon>Propionibacteriales</taxon>
        <taxon>Nocardioidaceae</taxon>
        <taxon>Aeromicrobium</taxon>
    </lineage>
</organism>
<evidence type="ECO:0000313" key="4">
    <source>
        <dbReference type="Proteomes" id="UP001501480"/>
    </source>
</evidence>
<gene>
    <name evidence="3" type="ORF">GCM10009821_15830</name>
</gene>
<feature type="chain" id="PRO_5045629227" evidence="2">
    <location>
        <begin position="24"/>
        <end position="1215"/>
    </location>
</feature>
<name>A0ABN2VY18_9ACTN</name>
<comment type="caution">
    <text evidence="3">The sequence shown here is derived from an EMBL/GenBank/DDBJ whole genome shotgun (WGS) entry which is preliminary data.</text>
</comment>
<keyword evidence="4" id="KW-1185">Reference proteome</keyword>
<feature type="signal peptide" evidence="2">
    <location>
        <begin position="1"/>
        <end position="23"/>
    </location>
</feature>
<evidence type="ECO:0000313" key="3">
    <source>
        <dbReference type="EMBL" id="GAA2077106.1"/>
    </source>
</evidence>
<sequence length="1215" mass="125153">MLPGALGLVLLVAGVLVASPASAAITAPAPGATVSGSVTISENRGSTNTCRLRDNSRSRIEVLSSTGTRVHEATRDSSGGWSTTWSSLGRPNGDYRIRTFARDSVRSGTLGTGCTTRAETLIDERVVTLDNRAAVTVTSPATVVTGEELTVQVSTRVDASGVSGVAAADRDVVVTVPDVGERTVRTDAAGNGSVVVDLPDLPVGMLEIRAEVVSDALLRGLSSTTSTRLLHRTTTTVYVGDTRAQPGAQAELSARLVDSTPGSDRAGDPVAGQDVSLRFEDSAATATTAQDGVARRDVIVRGASRTAPVTATFAGTEVHGPSEDEIVFYVGDAAAEPAANEHDLLGGVVRGLNGLLGSLLAPVTGLLDQAAAQQPVHSLLLDPLDRLVELLGLPPRTGSVWDLADVTAILDLTLATVADTLVVLADDADGHVEDLLQNASLGPDLDALVDVTRFRWRAVLDQEGLPRAREFRATIGVPQPLDVTGDGHPDVLANLTLASDFLSLQTAGVDGALRLDLDTGADPRSIVPRLEVARLPGAPDDLPLSLQALVQLPGSGDEFRFGYDARDGSAPAGFLADLVLGEDEVGVELATRSDTALTVSGAIVPEGASGESATPAPREQRFAIGFDTAPPAARLGLRLDGSSDVAADLQTSVPTGVDVSFVDDSGAERVTTADVALDSVDGRASIAVSGDSAEGAGVGATIESVTGMDRVVVDGRQLESGRIDTEVRLALTDVPTSVRFGLGADGAGTLEASAPIGVFEAGFATAGRILDLEDEAFLRLLQAGERSSLSVRLPEFERMDLGLGDDLGIDLTKKAGPLAVRADLEDLAVEGRVEDAPRTVALAIESSGGVTIEGSDAIESVDLTASTSDPEGIFQGASQVDVRLRDLPRRLEVAVGDDGVTFGTDDEPIGLLELDAHSGTPLTIPGGGDGLVLDLDGDSSAVAARISGLRAIEAELGDAPELFLDTVARQVFSVVLTGDTPADDITATLDRLVPQTRLALVDGVGGETSLTYRASESTERLSFGLAGLTGSIGGPLPDALDICIADDEACLPGAGIANPSLGSMSLEGSEYTTLNLSDASGELSAENLRLRRMDLTGSISDDGGPLYLNTTSFDEECGFAGCEYPLRGGRIVSDLGNAELTFTPGDGFSAVDAVTVLETTSVLGVPTGLRGRSGTGIVRCVPATALRARVEILGIPLTLNLRDAICNVSRPPRTP</sequence>
<dbReference type="EMBL" id="BAAAPY010000004">
    <property type="protein sequence ID" value="GAA2077106.1"/>
    <property type="molecule type" value="Genomic_DNA"/>
</dbReference>
<accession>A0ABN2VY18</accession>
<protein>
    <submittedName>
        <fullName evidence="3">Uncharacterized protein</fullName>
    </submittedName>
</protein>
<feature type="region of interest" description="Disordered" evidence="1">
    <location>
        <begin position="66"/>
        <end position="85"/>
    </location>
</feature>
<reference evidence="3 4" key="1">
    <citation type="journal article" date="2019" name="Int. J. Syst. Evol. Microbiol.">
        <title>The Global Catalogue of Microorganisms (GCM) 10K type strain sequencing project: providing services to taxonomists for standard genome sequencing and annotation.</title>
        <authorList>
            <consortium name="The Broad Institute Genomics Platform"/>
            <consortium name="The Broad Institute Genome Sequencing Center for Infectious Disease"/>
            <person name="Wu L."/>
            <person name="Ma J."/>
        </authorList>
    </citation>
    <scope>NUCLEOTIDE SEQUENCE [LARGE SCALE GENOMIC DNA]</scope>
    <source>
        <strain evidence="3 4">JCM 15749</strain>
    </source>
</reference>
<proteinExistence type="predicted"/>
<keyword evidence="2" id="KW-0732">Signal</keyword>
<evidence type="ECO:0000256" key="1">
    <source>
        <dbReference type="SAM" id="MobiDB-lite"/>
    </source>
</evidence>